<organism evidence="7 8">
    <name type="scientific">Psilocybe cf. subviscida</name>
    <dbReference type="NCBI Taxonomy" id="2480587"/>
    <lineage>
        <taxon>Eukaryota</taxon>
        <taxon>Fungi</taxon>
        <taxon>Dikarya</taxon>
        <taxon>Basidiomycota</taxon>
        <taxon>Agaricomycotina</taxon>
        <taxon>Agaricomycetes</taxon>
        <taxon>Agaricomycetidae</taxon>
        <taxon>Agaricales</taxon>
        <taxon>Agaricineae</taxon>
        <taxon>Strophariaceae</taxon>
        <taxon>Psilocybe</taxon>
    </lineage>
</organism>
<feature type="domain" description="DNA-directed RNA polymerase RBP11-like dimerisation" evidence="6">
    <location>
        <begin position="30"/>
        <end position="102"/>
    </location>
</feature>
<dbReference type="PANTHER" id="PTHR13946">
    <property type="entry name" value="DNA-DIRECTED RNA POLYMERASE I,II,III"/>
    <property type="match status" value="1"/>
</dbReference>
<comment type="similarity">
    <text evidence="5">Belongs to the archaeal Rpo11/eukaryotic RPB11/RPC19 RNA polymerase subunit family.</text>
</comment>
<dbReference type="SUPFAM" id="SSF55257">
    <property type="entry name" value="RBP11-like subunits of RNA polymerase"/>
    <property type="match status" value="1"/>
</dbReference>
<dbReference type="GO" id="GO:0006366">
    <property type="term" value="P:transcription by RNA polymerase II"/>
    <property type="evidence" value="ECO:0007669"/>
    <property type="project" value="InterPro"/>
</dbReference>
<comment type="caution">
    <text evidence="7">The sequence shown here is derived from an EMBL/GenBank/DDBJ whole genome shotgun (WGS) entry which is preliminary data.</text>
</comment>
<evidence type="ECO:0000259" key="6">
    <source>
        <dbReference type="Pfam" id="PF13656"/>
    </source>
</evidence>
<gene>
    <name evidence="7" type="ORF">D9619_007836</name>
</gene>
<dbReference type="OrthoDB" id="10248581at2759"/>
<evidence type="ECO:0000256" key="3">
    <source>
        <dbReference type="ARBA" id="ARBA00023163"/>
    </source>
</evidence>
<dbReference type="InterPro" id="IPR037685">
    <property type="entry name" value="RBP11"/>
</dbReference>
<dbReference type="Pfam" id="PF13656">
    <property type="entry name" value="RNA_pol_L_2"/>
    <property type="match status" value="1"/>
</dbReference>
<sequence length="150" mass="16542">MNAPARHETYVMEDTDKYVELTEDTKIPNAATVKVVKQDHTLGNMLRAQLLTIPQILFAGYKVPHPLHPYFIIKIQTDGTITPQAALEMACTRLIATLQSLTTKFKREFSYKDIEGGTGGAATAHREDAYGTAGVASSGQWGNNEYLDLL</sequence>
<dbReference type="InterPro" id="IPR036603">
    <property type="entry name" value="RBP11-like"/>
</dbReference>
<keyword evidence="2" id="KW-0240">DNA-directed RNA polymerase</keyword>
<name>A0A8H5ATX3_9AGAR</name>
<protein>
    <recommendedName>
        <fullName evidence="6">DNA-directed RNA polymerase RBP11-like dimerisation domain-containing protein</fullName>
    </recommendedName>
</protein>
<dbReference type="InterPro" id="IPR022905">
    <property type="entry name" value="Rpo11-like"/>
</dbReference>
<dbReference type="CDD" id="cd06926">
    <property type="entry name" value="RNAP_II_RPB11"/>
    <property type="match status" value="1"/>
</dbReference>
<keyword evidence="3" id="KW-0804">Transcription</keyword>
<dbReference type="HAMAP" id="MF_00261">
    <property type="entry name" value="RNApol_arch_Rpo11"/>
    <property type="match status" value="1"/>
</dbReference>
<dbReference type="PANTHER" id="PTHR13946:SF16">
    <property type="entry name" value="DNA-DIRECTED RNA POLYMERASE II SUBUNIT RPB11"/>
    <property type="match status" value="1"/>
</dbReference>
<accession>A0A8H5ATX3</accession>
<dbReference type="Gene3D" id="3.30.1360.10">
    <property type="entry name" value="RNA polymerase, RBP11-like subunit"/>
    <property type="match status" value="1"/>
</dbReference>
<dbReference type="AlphaFoldDB" id="A0A8H5ATX3"/>
<evidence type="ECO:0000256" key="2">
    <source>
        <dbReference type="ARBA" id="ARBA00022478"/>
    </source>
</evidence>
<dbReference type="GO" id="GO:0046983">
    <property type="term" value="F:protein dimerization activity"/>
    <property type="evidence" value="ECO:0007669"/>
    <property type="project" value="InterPro"/>
</dbReference>
<reference evidence="7 8" key="1">
    <citation type="journal article" date="2020" name="ISME J.">
        <title>Uncovering the hidden diversity of litter-decomposition mechanisms in mushroom-forming fungi.</title>
        <authorList>
            <person name="Floudas D."/>
            <person name="Bentzer J."/>
            <person name="Ahren D."/>
            <person name="Johansson T."/>
            <person name="Persson P."/>
            <person name="Tunlid A."/>
        </authorList>
    </citation>
    <scope>NUCLEOTIDE SEQUENCE [LARGE SCALE GENOMIC DNA]</scope>
    <source>
        <strain evidence="7 8">CBS 101986</strain>
    </source>
</reference>
<keyword evidence="4" id="KW-0539">Nucleus</keyword>
<dbReference type="InterPro" id="IPR009025">
    <property type="entry name" value="RBP11-like_dimer"/>
</dbReference>
<evidence type="ECO:0000313" key="8">
    <source>
        <dbReference type="Proteomes" id="UP000567179"/>
    </source>
</evidence>
<evidence type="ECO:0000256" key="4">
    <source>
        <dbReference type="ARBA" id="ARBA00023242"/>
    </source>
</evidence>
<evidence type="ECO:0000256" key="5">
    <source>
        <dbReference type="ARBA" id="ARBA00025751"/>
    </source>
</evidence>
<proteinExistence type="inferred from homology"/>
<comment type="subcellular location">
    <subcellularLocation>
        <location evidence="1">Nucleus</location>
    </subcellularLocation>
</comment>
<dbReference type="GO" id="GO:0005665">
    <property type="term" value="C:RNA polymerase II, core complex"/>
    <property type="evidence" value="ECO:0007669"/>
    <property type="project" value="InterPro"/>
</dbReference>
<evidence type="ECO:0000313" key="7">
    <source>
        <dbReference type="EMBL" id="KAF5310836.1"/>
    </source>
</evidence>
<dbReference type="GO" id="GO:0003899">
    <property type="term" value="F:DNA-directed RNA polymerase activity"/>
    <property type="evidence" value="ECO:0007669"/>
    <property type="project" value="InterPro"/>
</dbReference>
<dbReference type="Proteomes" id="UP000567179">
    <property type="component" value="Unassembled WGS sequence"/>
</dbReference>
<evidence type="ECO:0000256" key="1">
    <source>
        <dbReference type="ARBA" id="ARBA00004123"/>
    </source>
</evidence>
<keyword evidence="8" id="KW-1185">Reference proteome</keyword>
<dbReference type="EMBL" id="JAACJJ010000057">
    <property type="protein sequence ID" value="KAF5310836.1"/>
    <property type="molecule type" value="Genomic_DNA"/>
</dbReference>